<keyword evidence="5" id="KW-0472">Membrane</keyword>
<dbReference type="Pfam" id="PF00057">
    <property type="entry name" value="Ldl_recept_a"/>
    <property type="match status" value="1"/>
</dbReference>
<dbReference type="SUPFAM" id="SSF57424">
    <property type="entry name" value="LDL receptor-like module"/>
    <property type="match status" value="2"/>
</dbReference>
<dbReference type="SMART" id="SM00192">
    <property type="entry name" value="LDLa"/>
    <property type="match status" value="3"/>
</dbReference>
<gene>
    <name evidence="10" type="ORF">KXQ929_LOCUS53115</name>
</gene>
<dbReference type="CDD" id="cd00112">
    <property type="entry name" value="LDLa"/>
    <property type="match status" value="1"/>
</dbReference>
<feature type="disulfide bond" evidence="9">
    <location>
        <begin position="118"/>
        <end position="133"/>
    </location>
</feature>
<keyword evidence="8" id="KW-0325">Glycoprotein</keyword>
<dbReference type="GO" id="GO:0005886">
    <property type="term" value="C:plasma membrane"/>
    <property type="evidence" value="ECO:0007669"/>
    <property type="project" value="TreeGrafter"/>
</dbReference>
<dbReference type="PRINTS" id="PR00261">
    <property type="entry name" value="LDLRECEPTOR"/>
</dbReference>
<evidence type="ECO:0000256" key="3">
    <source>
        <dbReference type="ARBA" id="ARBA00022737"/>
    </source>
</evidence>
<dbReference type="PROSITE" id="PS01209">
    <property type="entry name" value="LDLRA_1"/>
    <property type="match status" value="1"/>
</dbReference>
<evidence type="ECO:0000256" key="5">
    <source>
        <dbReference type="ARBA" id="ARBA00023136"/>
    </source>
</evidence>
<organism evidence="10 11">
    <name type="scientific">Adineta steineri</name>
    <dbReference type="NCBI Taxonomy" id="433720"/>
    <lineage>
        <taxon>Eukaryota</taxon>
        <taxon>Metazoa</taxon>
        <taxon>Spiralia</taxon>
        <taxon>Gnathifera</taxon>
        <taxon>Rotifera</taxon>
        <taxon>Eurotatoria</taxon>
        <taxon>Bdelloidea</taxon>
        <taxon>Adinetida</taxon>
        <taxon>Adinetidae</taxon>
        <taxon>Adineta</taxon>
    </lineage>
</organism>
<evidence type="ECO:0000256" key="9">
    <source>
        <dbReference type="PROSITE-ProRule" id="PRU00124"/>
    </source>
</evidence>
<evidence type="ECO:0000256" key="7">
    <source>
        <dbReference type="ARBA" id="ARBA00023170"/>
    </source>
</evidence>
<evidence type="ECO:0000256" key="6">
    <source>
        <dbReference type="ARBA" id="ARBA00023157"/>
    </source>
</evidence>
<accession>A0A820RES3</accession>
<keyword evidence="6 9" id="KW-1015">Disulfide bond</keyword>
<keyword evidence="3" id="KW-0677">Repeat</keyword>
<comment type="subcellular location">
    <subcellularLocation>
        <location evidence="1">Membrane</location>
        <topology evidence="1">Single-pass membrane protein</topology>
    </subcellularLocation>
</comment>
<sequence>MYQCRTTGQCINKDDFCDGDFDCDNGEDELNCSITKTRWILENQCNNTREHFCITQHFLINQTLHRPCIDYWKASDGQLDCMGGRDERNVFVCPDHQILGDRFLCDNATKCLSHTVICNGIIDCYDQTDELICFWTRHKCYIYTFAG</sequence>
<keyword evidence="7" id="KW-0675">Receptor</keyword>
<evidence type="ECO:0000256" key="2">
    <source>
        <dbReference type="ARBA" id="ARBA00022692"/>
    </source>
</evidence>
<evidence type="ECO:0000313" key="11">
    <source>
        <dbReference type="Proteomes" id="UP000663868"/>
    </source>
</evidence>
<dbReference type="GO" id="GO:0043235">
    <property type="term" value="C:receptor complex"/>
    <property type="evidence" value="ECO:0007669"/>
    <property type="project" value="TreeGrafter"/>
</dbReference>
<dbReference type="InterPro" id="IPR036055">
    <property type="entry name" value="LDL_receptor-like_sf"/>
</dbReference>
<dbReference type="PROSITE" id="PS50068">
    <property type="entry name" value="LDLRA_2"/>
    <property type="match status" value="2"/>
</dbReference>
<evidence type="ECO:0000256" key="4">
    <source>
        <dbReference type="ARBA" id="ARBA00022989"/>
    </source>
</evidence>
<protein>
    <submittedName>
        <fullName evidence="10">Uncharacterized protein</fullName>
    </submittedName>
</protein>
<comment type="caution">
    <text evidence="9">Lacks conserved residue(s) required for the propagation of feature annotation.</text>
</comment>
<dbReference type="Gene3D" id="4.10.400.10">
    <property type="entry name" value="Low-density Lipoprotein Receptor"/>
    <property type="match status" value="2"/>
</dbReference>
<dbReference type="Proteomes" id="UP000663868">
    <property type="component" value="Unassembled WGS sequence"/>
</dbReference>
<dbReference type="InterPro" id="IPR051221">
    <property type="entry name" value="LDLR-related"/>
</dbReference>
<feature type="disulfide bond" evidence="9">
    <location>
        <begin position="17"/>
        <end position="32"/>
    </location>
</feature>
<name>A0A820RES3_9BILA</name>
<evidence type="ECO:0000256" key="8">
    <source>
        <dbReference type="ARBA" id="ARBA00023180"/>
    </source>
</evidence>
<keyword evidence="4" id="KW-1133">Transmembrane helix</keyword>
<dbReference type="AlphaFoldDB" id="A0A820RES3"/>
<dbReference type="PANTHER" id="PTHR22722">
    <property type="entry name" value="LOW-DENSITY LIPOPROTEIN RECEPTOR-RELATED PROTEIN 2-RELATED"/>
    <property type="match status" value="1"/>
</dbReference>
<feature type="non-terminal residue" evidence="10">
    <location>
        <position position="147"/>
    </location>
</feature>
<dbReference type="EMBL" id="CAJOBB010029402">
    <property type="protein sequence ID" value="CAF4436668.1"/>
    <property type="molecule type" value="Genomic_DNA"/>
</dbReference>
<evidence type="ECO:0000313" key="10">
    <source>
        <dbReference type="EMBL" id="CAF4436668.1"/>
    </source>
</evidence>
<evidence type="ECO:0000256" key="1">
    <source>
        <dbReference type="ARBA" id="ARBA00004167"/>
    </source>
</evidence>
<dbReference type="InterPro" id="IPR023415">
    <property type="entry name" value="LDLR_class-A_CS"/>
</dbReference>
<comment type="caution">
    <text evidence="10">The sequence shown here is derived from an EMBL/GenBank/DDBJ whole genome shotgun (WGS) entry which is preliminary data.</text>
</comment>
<dbReference type="InterPro" id="IPR002172">
    <property type="entry name" value="LDrepeatLR_classA_rpt"/>
</dbReference>
<reference evidence="10" key="1">
    <citation type="submission" date="2021-02" db="EMBL/GenBank/DDBJ databases">
        <authorList>
            <person name="Nowell W R."/>
        </authorList>
    </citation>
    <scope>NUCLEOTIDE SEQUENCE</scope>
</reference>
<keyword evidence="2" id="KW-0812">Transmembrane</keyword>
<proteinExistence type="predicted"/>